<proteinExistence type="predicted"/>
<dbReference type="PANTHER" id="PTHR32305:SF15">
    <property type="entry name" value="PROTEIN RHSA-RELATED"/>
    <property type="match status" value="1"/>
</dbReference>
<evidence type="ECO:0000256" key="1">
    <source>
        <dbReference type="SAM" id="MobiDB-lite"/>
    </source>
</evidence>
<feature type="region of interest" description="Disordered" evidence="1">
    <location>
        <begin position="1095"/>
        <end position="1136"/>
    </location>
</feature>
<dbReference type="InterPro" id="IPR031325">
    <property type="entry name" value="RHS_repeat"/>
</dbReference>
<feature type="compositionally biased region" description="Pro residues" evidence="1">
    <location>
        <begin position="1066"/>
        <end position="1076"/>
    </location>
</feature>
<dbReference type="AlphaFoldDB" id="A0A5E7FYC0"/>
<accession>A0A5E7FYC0</accession>
<dbReference type="InterPro" id="IPR022385">
    <property type="entry name" value="Rhs_assc_core"/>
</dbReference>
<dbReference type="InterPro" id="IPR050708">
    <property type="entry name" value="T6SS_VgrG/RHS"/>
</dbReference>
<feature type="region of interest" description="Disordered" evidence="1">
    <location>
        <begin position="1188"/>
        <end position="1218"/>
    </location>
</feature>
<gene>
    <name evidence="2" type="ORF">PS723_06425</name>
</gene>
<protein>
    <submittedName>
        <fullName evidence="2">Uncharacterized protein</fullName>
    </submittedName>
</protein>
<feature type="region of interest" description="Disordered" evidence="1">
    <location>
        <begin position="1059"/>
        <end position="1079"/>
    </location>
</feature>
<organism evidence="2 3">
    <name type="scientific">Pseudomonas fluorescens</name>
    <dbReference type="NCBI Taxonomy" id="294"/>
    <lineage>
        <taxon>Bacteria</taxon>
        <taxon>Pseudomonadati</taxon>
        <taxon>Pseudomonadota</taxon>
        <taxon>Gammaproteobacteria</taxon>
        <taxon>Pseudomonadales</taxon>
        <taxon>Pseudomonadaceae</taxon>
        <taxon>Pseudomonas</taxon>
    </lineage>
</organism>
<dbReference type="NCBIfam" id="TIGR01643">
    <property type="entry name" value="YD_repeat_2x"/>
    <property type="match status" value="2"/>
</dbReference>
<dbReference type="SUPFAM" id="SSF56399">
    <property type="entry name" value="ADP-ribosylation"/>
    <property type="match status" value="1"/>
</dbReference>
<dbReference type="Proteomes" id="UP000379480">
    <property type="component" value="Unassembled WGS sequence"/>
</dbReference>
<dbReference type="InterPro" id="IPR006530">
    <property type="entry name" value="YD"/>
</dbReference>
<evidence type="ECO:0000313" key="3">
    <source>
        <dbReference type="Proteomes" id="UP000379480"/>
    </source>
</evidence>
<reference evidence="2 3" key="1">
    <citation type="submission" date="2019-09" db="EMBL/GenBank/DDBJ databases">
        <authorList>
            <person name="Chandra G."/>
            <person name="Truman W A."/>
        </authorList>
    </citation>
    <scope>NUCLEOTIDE SEQUENCE [LARGE SCALE GENOMIC DNA]</scope>
    <source>
        <strain evidence="2">PS723</strain>
    </source>
</reference>
<evidence type="ECO:0000313" key="2">
    <source>
        <dbReference type="EMBL" id="VVO44761.1"/>
    </source>
</evidence>
<dbReference type="Gene3D" id="2.180.10.10">
    <property type="entry name" value="RHS repeat-associated core"/>
    <property type="match status" value="2"/>
</dbReference>
<dbReference type="Pfam" id="PF05593">
    <property type="entry name" value="RHS_repeat"/>
    <property type="match status" value="1"/>
</dbReference>
<sequence>MADGKEVRRVDRTFNRFHLLTEEKTTQAHCVKRVLTTYYAKDEPFDNQVPQYQLPTDILTSWEMENDSTQYRAEETSTQFDDHGNLIEEVQADKIKTTYSYYSKDGEDGCPPDPEGFVRNRKDTTVYPSPLGQGDAPTLRTRYRYSALVPLTASGLKDWLVVDSETLLQVAGSHETELQQTLRSYVVEPANAFLHGRPLQQRETLNGKTTTTDYQYKPDSVLAGETVLQTVETLSGFDHVAGVNEVQKVITREDSRVHGQPLLTHDDNNVTIRYTYDLLERVTSETVAPGETEFEATRYYEYYLTSLDGQQAEQVVTDVKEVKTRTRFDGLNRPIYEERQNADSLLRAKDYRQTYAGVYDALGNLIKETDYDWEDENPVPLTSLFEYDAWGAQRSVTGPDRVTVYEETDPIGTPEWRGPIQRSWRQGVDKRARTTGVTETWLNLFEKPAQSRRFESRDPGEKPVSLHQYSYDGLGRTTQEVDARDAKTQYSYDVFGRMLTTTLPGGAVVRRSYAEHSPEDLPTEISVNNIVLGKQWFDGLNRMTRSITGGREQVFTYEPGQTQPATVTTASKQLINYVYQPKLGEEPLQRRLPNSITADYEYDKKNARLISCKEQDQQLVRQYFSTGELKAEQRVQGGESYSMHYSYSRHARLLSYTDVLKQTQSYHYDLAGRLQRTELGTTTSSFTYDGLSQTETIHTEDSVSGQSVTISLEYDAFGRETKRTFDLDGVEQQLTQVYNEVDALVQRTLYEGQTLLRDEKYDYDPRGRLVIYECEGIQRPVDPYGKAITQQLFRFDALDNLTRVITTTTDGITTYTNQAIYTFDTTDPTQLLKVTNTGDPTYPAEILLSYDENGNLTRDEENRTLEYDALNRLISVSGLPGETPSGFDYDALDRLAGLNDGAEQRFYQDGALATRIQGAQRHTFMRGEGNLLAEQQEGAGPKSLLLASDNKNTVLREIGSDGANDIAYSAYGYRSAEQPLSTHLGYNGQFRETQTGCYLLGNGYRAYNPWLMRFCSPDSWSPFGEGGLNAYTYCGGEPIMNADDSGHMFNVVKNLFSSRPKVPTKLPDPPATPKPPNAFREKIANDNERWDARARAETNPHSGTRQASGSYSPGNTGMPGVKQSGGAGIQTNNETDSFYSNKAKKVLDKAEEQYLKTIQKLEASPPLPPTVSSEQWKKMDVFARDAHVSKGGLLPNDVQVQKVRRTALDRSKKSKKSS</sequence>
<name>A0A5E7FYC0_PSEFL</name>
<dbReference type="EMBL" id="CABVHY010000061">
    <property type="protein sequence ID" value="VVO44761.1"/>
    <property type="molecule type" value="Genomic_DNA"/>
</dbReference>
<dbReference type="NCBIfam" id="TIGR03696">
    <property type="entry name" value="Rhs_assc_core"/>
    <property type="match status" value="1"/>
</dbReference>
<feature type="compositionally biased region" description="Polar residues" evidence="1">
    <location>
        <begin position="1099"/>
        <end position="1115"/>
    </location>
</feature>
<dbReference type="PANTHER" id="PTHR32305">
    <property type="match status" value="1"/>
</dbReference>